<dbReference type="InterPro" id="IPR051531">
    <property type="entry name" value="N-acetyltransferase"/>
</dbReference>
<proteinExistence type="predicted"/>
<dbReference type="InterPro" id="IPR000182">
    <property type="entry name" value="GNAT_dom"/>
</dbReference>
<dbReference type="PANTHER" id="PTHR43792">
    <property type="entry name" value="GNAT FAMILY, PUTATIVE (AFU_ORTHOLOGUE AFUA_3G00765)-RELATED-RELATED"/>
    <property type="match status" value="1"/>
</dbReference>
<dbReference type="PANTHER" id="PTHR43792:SF1">
    <property type="entry name" value="N-ACETYLTRANSFERASE DOMAIN-CONTAINING PROTEIN"/>
    <property type="match status" value="1"/>
</dbReference>
<dbReference type="Pfam" id="PF13302">
    <property type="entry name" value="Acetyltransf_3"/>
    <property type="match status" value="1"/>
</dbReference>
<dbReference type="CDD" id="cd05403">
    <property type="entry name" value="NT_KNTase_like"/>
    <property type="match status" value="1"/>
</dbReference>
<name>A0A7X0J7K8_9SPHI</name>
<reference evidence="2 3" key="1">
    <citation type="submission" date="2020-08" db="EMBL/GenBank/DDBJ databases">
        <title>Genomic Encyclopedia of Type Strains, Phase IV (KMG-V): Genome sequencing to study the core and pangenomes of soil and plant-associated prokaryotes.</title>
        <authorList>
            <person name="Whitman W."/>
        </authorList>
    </citation>
    <scope>NUCLEOTIDE SEQUENCE [LARGE SCALE GENOMIC DNA]</scope>
    <source>
        <strain evidence="2 3">M2T3</strain>
    </source>
</reference>
<dbReference type="SUPFAM" id="SSF81301">
    <property type="entry name" value="Nucleotidyltransferase"/>
    <property type="match status" value="1"/>
</dbReference>
<sequence>MILKDISSLTDAKKQLIMRLTEDLNKIENIQAIALGGSHATGRANKNSDIDLGIYYYEKEPFSIEMIKEIALKYAINDDSVVVGFHEWGPWVNGGAWIYTEIGKVDIIYRNINQVEITIADAQSGKWENHYEQQPPYGFTTMIYLAECVSCVPLIDPKQILHRLKQASATYPQALKASVVNSALWSAEFTLAHAHGFVMQKDMYNLLGCFTRTLKSLIEALFALNLIYPISDKYAVQLLSNAAMVPVNLEEKVNAILEVEPTLAEKNVVSIKNLFAEVVALTNGLYHPKFNFKGKTESSYQMYQPNFLSFPVLETDSLVLRRLSLNDAEEIYQLRSNVEVAALTGRTPCVNIDEAIAYIGKIDSMIHKNECIFWAVSHQENPALIGVACLWNFDITKGTVEIGYELLEKFQGKGIMGEVIVRILKYAFDVMGVEIIIAFPSGENPSSVRLLKKLGFEQAQGHFKNTHLNVPGMLTYILSRPT</sequence>
<dbReference type="AlphaFoldDB" id="A0A7X0J7K8"/>
<dbReference type="Proteomes" id="UP000521017">
    <property type="component" value="Unassembled WGS sequence"/>
</dbReference>
<evidence type="ECO:0000313" key="2">
    <source>
        <dbReference type="EMBL" id="MBB6501146.1"/>
    </source>
</evidence>
<dbReference type="Gene3D" id="3.40.630.30">
    <property type="match status" value="1"/>
</dbReference>
<keyword evidence="2" id="KW-0808">Transferase</keyword>
<dbReference type="InterPro" id="IPR002934">
    <property type="entry name" value="Polymerase_NTP_transf_dom"/>
</dbReference>
<dbReference type="GO" id="GO:0016747">
    <property type="term" value="F:acyltransferase activity, transferring groups other than amino-acyl groups"/>
    <property type="evidence" value="ECO:0007669"/>
    <property type="project" value="InterPro"/>
</dbReference>
<gene>
    <name evidence="2" type="ORF">HDF25_003309</name>
</gene>
<dbReference type="RefSeq" id="WP_184626588.1">
    <property type="nucleotide sequence ID" value="NZ_JACHCC010000008.1"/>
</dbReference>
<dbReference type="Pfam" id="PF01909">
    <property type="entry name" value="NTP_transf_2"/>
    <property type="match status" value="1"/>
</dbReference>
<dbReference type="PROSITE" id="PS51186">
    <property type="entry name" value="GNAT"/>
    <property type="match status" value="1"/>
</dbReference>
<dbReference type="GO" id="GO:0016779">
    <property type="term" value="F:nucleotidyltransferase activity"/>
    <property type="evidence" value="ECO:0007669"/>
    <property type="project" value="InterPro"/>
</dbReference>
<accession>A0A7X0J7K8</accession>
<comment type="caution">
    <text evidence="2">The sequence shown here is derived from an EMBL/GenBank/DDBJ whole genome shotgun (WGS) entry which is preliminary data.</text>
</comment>
<dbReference type="InterPro" id="IPR016181">
    <property type="entry name" value="Acyl_CoA_acyltransferase"/>
</dbReference>
<dbReference type="Gene3D" id="3.30.460.10">
    <property type="entry name" value="Beta Polymerase, domain 2"/>
    <property type="match status" value="1"/>
</dbReference>
<organism evidence="2 3">
    <name type="scientific">Pedobacter cryoconitis</name>
    <dbReference type="NCBI Taxonomy" id="188932"/>
    <lineage>
        <taxon>Bacteria</taxon>
        <taxon>Pseudomonadati</taxon>
        <taxon>Bacteroidota</taxon>
        <taxon>Sphingobacteriia</taxon>
        <taxon>Sphingobacteriales</taxon>
        <taxon>Sphingobacteriaceae</taxon>
        <taxon>Pedobacter</taxon>
    </lineage>
</organism>
<evidence type="ECO:0000259" key="1">
    <source>
        <dbReference type="PROSITE" id="PS51186"/>
    </source>
</evidence>
<feature type="domain" description="N-acetyltransferase" evidence="1">
    <location>
        <begin position="318"/>
        <end position="481"/>
    </location>
</feature>
<dbReference type="SUPFAM" id="SSF55729">
    <property type="entry name" value="Acyl-CoA N-acyltransferases (Nat)"/>
    <property type="match status" value="1"/>
</dbReference>
<dbReference type="InterPro" id="IPR043519">
    <property type="entry name" value="NT_sf"/>
</dbReference>
<evidence type="ECO:0000313" key="3">
    <source>
        <dbReference type="Proteomes" id="UP000521017"/>
    </source>
</evidence>
<dbReference type="EMBL" id="JACHCC010000008">
    <property type="protein sequence ID" value="MBB6501146.1"/>
    <property type="molecule type" value="Genomic_DNA"/>
</dbReference>
<protein>
    <submittedName>
        <fullName evidence="2">RimJ/RimL family protein N-acetyltransferase/predicted nucleotidyltransferase</fullName>
    </submittedName>
</protein>